<gene>
    <name evidence="6" type="ordered locus">TERTU_2106</name>
</gene>
<dbReference type="Gene3D" id="3.90.76.10">
    <property type="entry name" value="Dipeptide-binding Protein, Domain 1"/>
    <property type="match status" value="1"/>
</dbReference>
<evidence type="ECO:0000256" key="2">
    <source>
        <dbReference type="ARBA" id="ARBA00005695"/>
    </source>
</evidence>
<dbReference type="GO" id="GO:0043190">
    <property type="term" value="C:ATP-binding cassette (ABC) transporter complex"/>
    <property type="evidence" value="ECO:0007669"/>
    <property type="project" value="InterPro"/>
</dbReference>
<dbReference type="EMBL" id="CP001614">
    <property type="protein sequence ID" value="ACR13226.1"/>
    <property type="molecule type" value="Genomic_DNA"/>
</dbReference>
<dbReference type="KEGG" id="ttu:TERTU_2106"/>
<dbReference type="InterPro" id="IPR030678">
    <property type="entry name" value="Peptide/Ni-bd"/>
</dbReference>
<dbReference type="eggNOG" id="COG4166">
    <property type="taxonomic scope" value="Bacteria"/>
</dbReference>
<evidence type="ECO:0000256" key="1">
    <source>
        <dbReference type="ARBA" id="ARBA00004196"/>
    </source>
</evidence>
<dbReference type="FunFam" id="3.10.105.10:FF:000001">
    <property type="entry name" value="Oligopeptide ABC transporter, oligopeptide-binding protein"/>
    <property type="match status" value="1"/>
</dbReference>
<name>C5BJA1_TERTT</name>
<dbReference type="AlphaFoldDB" id="C5BJA1"/>
<dbReference type="Proteomes" id="UP000009080">
    <property type="component" value="Chromosome"/>
</dbReference>
<comment type="similarity">
    <text evidence="2">Belongs to the bacterial solute-binding protein 5 family.</text>
</comment>
<dbReference type="InterPro" id="IPR039424">
    <property type="entry name" value="SBP_5"/>
</dbReference>
<evidence type="ECO:0000313" key="6">
    <source>
        <dbReference type="EMBL" id="ACR13226.1"/>
    </source>
</evidence>
<protein>
    <submittedName>
        <fullName evidence="6">Extracellular solute-binding protein, family 5</fullName>
    </submittedName>
</protein>
<organism evidence="6 7">
    <name type="scientific">Teredinibacter turnerae (strain ATCC 39867 / T7901)</name>
    <dbReference type="NCBI Taxonomy" id="377629"/>
    <lineage>
        <taxon>Bacteria</taxon>
        <taxon>Pseudomonadati</taxon>
        <taxon>Pseudomonadota</taxon>
        <taxon>Gammaproteobacteria</taxon>
        <taxon>Cellvibrionales</taxon>
        <taxon>Cellvibrionaceae</taxon>
        <taxon>Teredinibacter</taxon>
    </lineage>
</organism>
<dbReference type="CDD" id="cd08504">
    <property type="entry name" value="PBP2_OppA"/>
    <property type="match status" value="1"/>
</dbReference>
<dbReference type="GO" id="GO:1904680">
    <property type="term" value="F:peptide transmembrane transporter activity"/>
    <property type="evidence" value="ECO:0007669"/>
    <property type="project" value="TreeGrafter"/>
</dbReference>
<dbReference type="SUPFAM" id="SSF53850">
    <property type="entry name" value="Periplasmic binding protein-like II"/>
    <property type="match status" value="1"/>
</dbReference>
<keyword evidence="4" id="KW-0732">Signal</keyword>
<dbReference type="STRING" id="377629.TERTU_2106"/>
<comment type="subcellular location">
    <subcellularLocation>
        <location evidence="1">Cell envelope</location>
    </subcellularLocation>
</comment>
<dbReference type="InterPro" id="IPR000914">
    <property type="entry name" value="SBP_5_dom"/>
</dbReference>
<evidence type="ECO:0000313" key="7">
    <source>
        <dbReference type="Proteomes" id="UP000009080"/>
    </source>
</evidence>
<evidence type="ECO:0000256" key="4">
    <source>
        <dbReference type="ARBA" id="ARBA00022729"/>
    </source>
</evidence>
<accession>C5BJA1</accession>
<keyword evidence="3" id="KW-0813">Transport</keyword>
<dbReference type="OrthoDB" id="9801912at2"/>
<dbReference type="Gene3D" id="3.40.190.10">
    <property type="entry name" value="Periplasmic binding protein-like II"/>
    <property type="match status" value="1"/>
</dbReference>
<dbReference type="Pfam" id="PF00496">
    <property type="entry name" value="SBP_bac_5"/>
    <property type="match status" value="1"/>
</dbReference>
<dbReference type="Gene3D" id="3.10.105.10">
    <property type="entry name" value="Dipeptide-binding Protein, Domain 3"/>
    <property type="match status" value="1"/>
</dbReference>
<dbReference type="HOGENOM" id="CLU_017028_0_3_6"/>
<evidence type="ECO:0000259" key="5">
    <source>
        <dbReference type="Pfam" id="PF00496"/>
    </source>
</evidence>
<dbReference type="PIRSF" id="PIRSF002741">
    <property type="entry name" value="MppA"/>
    <property type="match status" value="1"/>
</dbReference>
<proteinExistence type="inferred from homology"/>
<evidence type="ECO:0000256" key="3">
    <source>
        <dbReference type="ARBA" id="ARBA00022448"/>
    </source>
</evidence>
<dbReference type="PANTHER" id="PTHR30290:SF10">
    <property type="entry name" value="PERIPLASMIC OLIGOPEPTIDE-BINDING PROTEIN-RELATED"/>
    <property type="match status" value="1"/>
</dbReference>
<dbReference type="PROSITE" id="PS51257">
    <property type="entry name" value="PROKAR_LIPOPROTEIN"/>
    <property type="match status" value="1"/>
</dbReference>
<dbReference type="GO" id="GO:0030288">
    <property type="term" value="C:outer membrane-bounded periplasmic space"/>
    <property type="evidence" value="ECO:0007669"/>
    <property type="project" value="UniProtKB-ARBA"/>
</dbReference>
<reference evidence="6 7" key="1">
    <citation type="journal article" date="2009" name="PLoS ONE">
        <title>The complete genome of Teredinibacter turnerae T7901: an intracellular endosymbiont of marine wood-boring bivalves (shipworms).</title>
        <authorList>
            <person name="Yang J.C."/>
            <person name="Madupu R."/>
            <person name="Durkin A.S."/>
            <person name="Ekborg N.A."/>
            <person name="Pedamallu C.S."/>
            <person name="Hostetler J.B."/>
            <person name="Radune D."/>
            <person name="Toms B.S."/>
            <person name="Henrissat B."/>
            <person name="Coutinho P.M."/>
            <person name="Schwarz S."/>
            <person name="Field L."/>
            <person name="Trindade-Silva A.E."/>
            <person name="Soares C.A.G."/>
            <person name="Elshahawi S."/>
            <person name="Hanora A."/>
            <person name="Schmidt E.W."/>
            <person name="Haygood M.G."/>
            <person name="Posfai J."/>
            <person name="Benner J."/>
            <person name="Madinger C."/>
            <person name="Nove J."/>
            <person name="Anton B."/>
            <person name="Chaudhary K."/>
            <person name="Foster J."/>
            <person name="Holman A."/>
            <person name="Kumar S."/>
            <person name="Lessard P.A."/>
            <person name="Luyten Y.A."/>
            <person name="Slatko B."/>
            <person name="Wood N."/>
            <person name="Wu B."/>
            <person name="Teplitski M."/>
            <person name="Mougous J.D."/>
            <person name="Ward N."/>
            <person name="Eisen J.A."/>
            <person name="Badger J.H."/>
            <person name="Distel D.L."/>
        </authorList>
    </citation>
    <scope>NUCLEOTIDE SEQUENCE [LARGE SCALE GENOMIC DNA]</scope>
    <source>
        <strain evidence="7">ATCC 39867 / T7901</strain>
    </source>
</reference>
<keyword evidence="7" id="KW-1185">Reference proteome</keyword>
<dbReference type="RefSeq" id="WP_015819339.1">
    <property type="nucleotide sequence ID" value="NC_012997.1"/>
</dbReference>
<dbReference type="PANTHER" id="PTHR30290">
    <property type="entry name" value="PERIPLASMIC BINDING COMPONENT OF ABC TRANSPORTER"/>
    <property type="match status" value="1"/>
</dbReference>
<dbReference type="GO" id="GO:0015833">
    <property type="term" value="P:peptide transport"/>
    <property type="evidence" value="ECO:0007669"/>
    <property type="project" value="TreeGrafter"/>
</dbReference>
<feature type="domain" description="Solute-binding protein family 5" evidence="5">
    <location>
        <begin position="81"/>
        <end position="467"/>
    </location>
</feature>
<sequence length="548" mass="62452">MDLKAKWWIFYLLGLASAVLVSCGKGHQTPVQWGIEHQVLLIANGDEPQTLDPKFAIGSNDLNIVRALFESLVELDGTTLEPIPGCAERWEVSEDGLQYRFVLRDNLAWSDGTPIKAEDFIYAWHRALNPSSPSPNVALFYPIVGAEKYASYSSGDEGASQLGVTSEGREITITLRQRTPYFLETLAHPVFAPVPRHLVDLCENAAAQQCQPWTRPGTMVGNGPFKLNAWELNQRVALEKNAHYWDRDHVLLEGIEFIPIENQLAEERAFRTGQVHLTYTSQMAIEKIAEYRKKRPDVLYQSQNYASYYYIFNTRTPPFDQVNVRRALALAIDRELLVSKVTKGGEIPARDLLPPDKTYFPVPSDTLFDPQQARKLLAEAGYPDGADFPQIELLYNNGELHRKVAIAIQQMWKMQLNIRTKLVNQEWKTFIDAQNNKMFSISRAGWIADYQHPTSFLATLTTESAYNDSYWGIKEYDALIESGIVAVSSADAQEIFRQAAKILRKEMPVIPLFHSTDNNLVHESVQNWTPNPMHRHPYKYVYLQDKHH</sequence>